<dbReference type="InterPro" id="IPR036815">
    <property type="entry name" value="14-3-3_dom_sf"/>
</dbReference>
<dbReference type="Gene3D" id="1.20.190.20">
    <property type="entry name" value="14-3-3 domain"/>
    <property type="match status" value="1"/>
</dbReference>
<name>A0A0C2M5K0_THEKT</name>
<feature type="domain" description="14-3-3" evidence="3">
    <location>
        <begin position="5"/>
        <end position="244"/>
    </location>
</feature>
<dbReference type="PANTHER" id="PTHR18860">
    <property type="entry name" value="14-3-3 PROTEIN"/>
    <property type="match status" value="1"/>
</dbReference>
<feature type="site" description="Interaction with phosphoserine on interacting protein" evidence="2">
    <location>
        <position position="131"/>
    </location>
</feature>
<comment type="similarity">
    <text evidence="1">Belongs to the 14-3-3 family.</text>
</comment>
<reference evidence="4 5" key="1">
    <citation type="journal article" date="2014" name="Genome Biol. Evol.">
        <title>The genome of the myxosporean Thelohanellus kitauei shows adaptations to nutrient acquisition within its fish host.</title>
        <authorList>
            <person name="Yang Y."/>
            <person name="Xiong J."/>
            <person name="Zhou Z."/>
            <person name="Huo F."/>
            <person name="Miao W."/>
            <person name="Ran C."/>
            <person name="Liu Y."/>
            <person name="Zhang J."/>
            <person name="Feng J."/>
            <person name="Wang M."/>
            <person name="Wang M."/>
            <person name="Wang L."/>
            <person name="Yao B."/>
        </authorList>
    </citation>
    <scope>NUCLEOTIDE SEQUENCE [LARGE SCALE GENOMIC DNA]</scope>
    <source>
        <strain evidence="4">Wuqing</strain>
    </source>
</reference>
<evidence type="ECO:0000256" key="2">
    <source>
        <dbReference type="PIRSR" id="PIRSR000868-1"/>
    </source>
</evidence>
<dbReference type="OMA" id="YDEMVNE"/>
<keyword evidence="5" id="KW-1185">Reference proteome</keyword>
<dbReference type="EMBL" id="JWZT01005004">
    <property type="protein sequence ID" value="KII62355.1"/>
    <property type="molecule type" value="Genomic_DNA"/>
</dbReference>
<dbReference type="InterPro" id="IPR023410">
    <property type="entry name" value="14-3-3_domain"/>
</dbReference>
<proteinExistence type="inferred from homology"/>
<evidence type="ECO:0000256" key="1">
    <source>
        <dbReference type="ARBA" id="ARBA00006141"/>
    </source>
</evidence>
<dbReference type="CDD" id="cd08774">
    <property type="entry name" value="14-3-3"/>
    <property type="match status" value="1"/>
</dbReference>
<dbReference type="PRINTS" id="PR00305">
    <property type="entry name" value="1433ZETA"/>
</dbReference>
<dbReference type="SMART" id="SM00101">
    <property type="entry name" value="14_3_3"/>
    <property type="match status" value="1"/>
</dbReference>
<dbReference type="Proteomes" id="UP000031668">
    <property type="component" value="Unassembled WGS sequence"/>
</dbReference>
<sequence>MSEDKSKLIAKTKLAEQAERYDDMCSLMKTIVESSNEALTNEERNLLSVAYKNVVGARRASWRAVSAQCLKTADDEARHTISCEYKESIKSELVEKCMEVLDIIKTCQKRVSPDNPEEIVFYLKMEGDYYRYIAEVHGSLKDQDASELSFKAYEAAMVIAKERLKKSNSVRLGLALNFSVYFYEIKNDSVNACATAKEAFDEAIEELEDLQEDSYKDSTLIMQLLRDNLALWNDTTAEGGEVVQ</sequence>
<organism evidence="4 5">
    <name type="scientific">Thelohanellus kitauei</name>
    <name type="common">Myxosporean</name>
    <dbReference type="NCBI Taxonomy" id="669202"/>
    <lineage>
        <taxon>Eukaryota</taxon>
        <taxon>Metazoa</taxon>
        <taxon>Cnidaria</taxon>
        <taxon>Myxozoa</taxon>
        <taxon>Myxosporea</taxon>
        <taxon>Bivalvulida</taxon>
        <taxon>Platysporina</taxon>
        <taxon>Myxobolidae</taxon>
        <taxon>Thelohanellus</taxon>
    </lineage>
</organism>
<comment type="caution">
    <text evidence="4">The sequence shown here is derived from an EMBL/GenBank/DDBJ whole genome shotgun (WGS) entry which is preliminary data.</text>
</comment>
<dbReference type="OrthoDB" id="10260625at2759"/>
<protein>
    <submittedName>
        <fullName evidence="4">14-3-3 protein zeta</fullName>
    </submittedName>
</protein>
<dbReference type="InterPro" id="IPR000308">
    <property type="entry name" value="14-3-3"/>
</dbReference>
<dbReference type="AlphaFoldDB" id="A0A0C2M5K0"/>
<gene>
    <name evidence="4" type="ORF">RF11_11683</name>
</gene>
<accession>A0A0C2M5K0</accession>
<dbReference type="Pfam" id="PF00244">
    <property type="entry name" value="14-3-3"/>
    <property type="match status" value="1"/>
</dbReference>
<dbReference type="PIRSF" id="PIRSF000868">
    <property type="entry name" value="14-3-3"/>
    <property type="match status" value="1"/>
</dbReference>
<evidence type="ECO:0000313" key="4">
    <source>
        <dbReference type="EMBL" id="KII62355.1"/>
    </source>
</evidence>
<evidence type="ECO:0000259" key="3">
    <source>
        <dbReference type="SMART" id="SM00101"/>
    </source>
</evidence>
<evidence type="ECO:0000313" key="5">
    <source>
        <dbReference type="Proteomes" id="UP000031668"/>
    </source>
</evidence>
<dbReference type="InterPro" id="IPR023409">
    <property type="entry name" value="14-3-3_CS"/>
</dbReference>
<dbReference type="SUPFAM" id="SSF48445">
    <property type="entry name" value="14-3-3 protein"/>
    <property type="match status" value="1"/>
</dbReference>
<feature type="site" description="Interaction with phosphoserine on interacting protein" evidence="2">
    <location>
        <position position="59"/>
    </location>
</feature>
<dbReference type="PROSITE" id="PS00796">
    <property type="entry name" value="1433_1"/>
    <property type="match status" value="1"/>
</dbReference>